<evidence type="ECO:0008006" key="4">
    <source>
        <dbReference type="Google" id="ProtNLM"/>
    </source>
</evidence>
<dbReference type="Proteomes" id="UP001375812">
    <property type="component" value="Unassembled WGS sequence"/>
</dbReference>
<keyword evidence="3" id="KW-1185">Reference proteome</keyword>
<evidence type="ECO:0000256" key="1">
    <source>
        <dbReference type="SAM" id="SignalP"/>
    </source>
</evidence>
<proteinExistence type="predicted"/>
<organism evidence="2 3">
    <name type="scientific">Ochrobactrum vermis</name>
    <dbReference type="NCBI Taxonomy" id="1827297"/>
    <lineage>
        <taxon>Bacteria</taxon>
        <taxon>Pseudomonadati</taxon>
        <taxon>Pseudomonadota</taxon>
        <taxon>Alphaproteobacteria</taxon>
        <taxon>Hyphomicrobiales</taxon>
        <taxon>Brucellaceae</taxon>
        <taxon>Brucella/Ochrobactrum group</taxon>
        <taxon>Ochrobactrum</taxon>
    </lineage>
</organism>
<protein>
    <recommendedName>
        <fullName evidence="4">Type IV secretion system protein VirB7</fullName>
    </recommendedName>
</protein>
<name>A0ABU8PGI3_9HYPH</name>
<gene>
    <name evidence="2" type="ORF">WH297_15715</name>
</gene>
<feature type="chain" id="PRO_5045176884" description="Type IV secretion system protein VirB7" evidence="1">
    <location>
        <begin position="22"/>
        <end position="88"/>
    </location>
</feature>
<dbReference type="RefSeq" id="WP_105543633.1">
    <property type="nucleotide sequence ID" value="NZ_JBBGZH010000002.1"/>
</dbReference>
<dbReference type="EMBL" id="JBBGZH010000002">
    <property type="protein sequence ID" value="MEJ5021167.1"/>
    <property type="molecule type" value="Genomic_DNA"/>
</dbReference>
<evidence type="ECO:0000313" key="3">
    <source>
        <dbReference type="Proteomes" id="UP001375812"/>
    </source>
</evidence>
<feature type="signal peptide" evidence="1">
    <location>
        <begin position="1"/>
        <end position="21"/>
    </location>
</feature>
<comment type="caution">
    <text evidence="2">The sequence shown here is derived from an EMBL/GenBank/DDBJ whole genome shotgun (WGS) entry which is preliminary data.</text>
</comment>
<accession>A0ABU8PGI3</accession>
<reference evidence="2 3" key="1">
    <citation type="submission" date="2023-12" db="EMBL/GenBank/DDBJ databases">
        <title>Gut-associated functions are favored during microbiome assembly across C. elegans life.</title>
        <authorList>
            <person name="Zimmermann J."/>
        </authorList>
    </citation>
    <scope>NUCLEOTIDE SEQUENCE [LARGE SCALE GENOMIC DNA]</scope>
    <source>
        <strain evidence="2 3">MYb71</strain>
    </source>
</reference>
<keyword evidence="1" id="KW-0732">Signal</keyword>
<dbReference type="PROSITE" id="PS51257">
    <property type="entry name" value="PROKAR_LIPOPROTEIN"/>
    <property type="match status" value="1"/>
</dbReference>
<sequence>MIRFSLLIALAAVLCGCASLNYPLPKCDGQSRRPLNRSMWEWEGVRDLKPPRFDTKLTTSTTPYAEQTAESAAFACFDIDASRRSCAE</sequence>
<evidence type="ECO:0000313" key="2">
    <source>
        <dbReference type="EMBL" id="MEJ5021167.1"/>
    </source>
</evidence>